<reference evidence="2 3" key="1">
    <citation type="journal article" date="2016" name="Nat. Commun.">
        <title>Thousands of microbial genomes shed light on interconnected biogeochemical processes in an aquifer system.</title>
        <authorList>
            <person name="Anantharaman K."/>
            <person name="Brown C.T."/>
            <person name="Hug L.A."/>
            <person name="Sharon I."/>
            <person name="Castelle C.J."/>
            <person name="Probst A.J."/>
            <person name="Thomas B.C."/>
            <person name="Singh A."/>
            <person name="Wilkins M.J."/>
            <person name="Karaoz U."/>
            <person name="Brodie E.L."/>
            <person name="Williams K.H."/>
            <person name="Hubbard S.S."/>
            <person name="Banfield J.F."/>
        </authorList>
    </citation>
    <scope>NUCLEOTIDE SEQUENCE [LARGE SCALE GENOMIC DNA]</scope>
</reference>
<feature type="transmembrane region" description="Helical" evidence="1">
    <location>
        <begin position="12"/>
        <end position="37"/>
    </location>
</feature>
<evidence type="ECO:0000313" key="2">
    <source>
        <dbReference type="EMBL" id="OHA14041.1"/>
    </source>
</evidence>
<evidence type="ECO:0000313" key="3">
    <source>
        <dbReference type="Proteomes" id="UP000177171"/>
    </source>
</evidence>
<feature type="transmembrane region" description="Helical" evidence="1">
    <location>
        <begin position="96"/>
        <end position="114"/>
    </location>
</feature>
<comment type="caution">
    <text evidence="2">The sequence shown here is derived from an EMBL/GenBank/DDBJ whole genome shotgun (WGS) entry which is preliminary data.</text>
</comment>
<keyword evidence="1" id="KW-1133">Transmembrane helix</keyword>
<keyword evidence="1" id="KW-0472">Membrane</keyword>
<dbReference type="Proteomes" id="UP000177171">
    <property type="component" value="Unassembled WGS sequence"/>
</dbReference>
<organism evidence="2 3">
    <name type="scientific">Candidatus Sungbacteria bacterium RIFCSPLOWO2_12_FULL_41_11</name>
    <dbReference type="NCBI Taxonomy" id="1802286"/>
    <lineage>
        <taxon>Bacteria</taxon>
        <taxon>Candidatus Sungiibacteriota</taxon>
    </lineage>
</organism>
<keyword evidence="1" id="KW-0812">Transmembrane</keyword>
<gene>
    <name evidence="2" type="ORF">A3G49_06150</name>
</gene>
<dbReference type="AlphaFoldDB" id="A0A1G2LTD1"/>
<proteinExistence type="predicted"/>
<sequence>MRSVILKSAGKGFLAAGGLVGIYFSVVILISGASFALSQFYEFWYFIIALALGFGVQVGLYTYLRNAILERGSAGKVLAVSGATSTLAMISCCSHYLVNILPVIGVTGIISIIGQYQIEFFWVGLIFNLVGIVYIARKIFNFVYKNSETIQKLSS</sequence>
<feature type="transmembrane region" description="Helical" evidence="1">
    <location>
        <begin position="43"/>
        <end position="64"/>
    </location>
</feature>
<dbReference type="EMBL" id="MHQY01000014">
    <property type="protein sequence ID" value="OHA14041.1"/>
    <property type="molecule type" value="Genomic_DNA"/>
</dbReference>
<protein>
    <submittedName>
        <fullName evidence="2">Uncharacterized protein</fullName>
    </submittedName>
</protein>
<name>A0A1G2LTD1_9BACT</name>
<feature type="transmembrane region" description="Helical" evidence="1">
    <location>
        <begin position="120"/>
        <end position="136"/>
    </location>
</feature>
<accession>A0A1G2LTD1</accession>
<evidence type="ECO:0000256" key="1">
    <source>
        <dbReference type="SAM" id="Phobius"/>
    </source>
</evidence>